<accession>A0A6J4TJG8</accession>
<protein>
    <submittedName>
        <fullName evidence="2">L-sorbosone dehydrogenase</fullName>
    </submittedName>
</protein>
<dbReference type="InterPro" id="IPR054539">
    <property type="entry name" value="Beta-prop_PDH"/>
</dbReference>
<proteinExistence type="predicted"/>
<sequence>MKYFSKIVYFIAIFCIVNNGYAQKKSAVKAKTAAASSGLKLPTGFNASIIARNLGVARHMAVNGKGDIYIKMDRVKNVGGIIELSPNGNGTAAKKAAFGNFAGTGIAVKNGYLYASSNSNIYRYKLDADEQVEDTAKSELIVSGLIDRGQHNSKSITLDDNGNIYVNIGAYSNSCQEHDRENGSKGMDPCPILDSAGGIWQFKADKLNQTYRDGVRYATGLRNVVGLDWNKDINELFVMQHGRDQIGTMFPQFYQAKYADEIPAEEMFLVKKGMNGGWPYCYYDPNQSKKFLAPEYGGDGKQVGRCAEMEKPVVAFPAHMAPNALLFYTGNMFPEKYKNGAFIAFHGSWNRNITGQEGYFVAFVPFQDGKPSGKWEIFANGFAGVSKIESAGDARYRPCGLAQATDGSLYVSDDNKGNIWRITYKGK</sequence>
<evidence type="ECO:0000259" key="1">
    <source>
        <dbReference type="Pfam" id="PF22807"/>
    </source>
</evidence>
<dbReference type="EMBL" id="CADCVN010001231">
    <property type="protein sequence ID" value="CAA9524894.1"/>
    <property type="molecule type" value="Genomic_DNA"/>
</dbReference>
<dbReference type="PANTHER" id="PTHR19328">
    <property type="entry name" value="HEDGEHOG-INTERACTING PROTEIN"/>
    <property type="match status" value="1"/>
</dbReference>
<dbReference type="PANTHER" id="PTHR19328:SF53">
    <property type="entry name" value="MEMBRANE PROTEIN"/>
    <property type="match status" value="1"/>
</dbReference>
<dbReference type="AlphaFoldDB" id="A0A6J4TJG8"/>
<organism evidence="2">
    <name type="scientific">uncultured Segetibacter sp</name>
    <dbReference type="NCBI Taxonomy" id="481133"/>
    <lineage>
        <taxon>Bacteria</taxon>
        <taxon>Pseudomonadati</taxon>
        <taxon>Bacteroidota</taxon>
        <taxon>Chitinophagia</taxon>
        <taxon>Chitinophagales</taxon>
        <taxon>Chitinophagaceae</taxon>
        <taxon>Segetibacter</taxon>
        <taxon>environmental samples</taxon>
    </lineage>
</organism>
<name>A0A6J4TJG8_9BACT</name>
<feature type="domain" description="Pyrroloquinoline quinone-dependent pyranose dehydrogenase beta-propeller" evidence="1">
    <location>
        <begin position="40"/>
        <end position="424"/>
    </location>
</feature>
<dbReference type="InterPro" id="IPR011041">
    <property type="entry name" value="Quinoprot_gluc/sorb_DH_b-prop"/>
</dbReference>
<dbReference type="SUPFAM" id="SSF50952">
    <property type="entry name" value="Soluble quinoprotein glucose dehydrogenase"/>
    <property type="match status" value="1"/>
</dbReference>
<reference evidence="2" key="1">
    <citation type="submission" date="2020-02" db="EMBL/GenBank/DDBJ databases">
        <authorList>
            <person name="Meier V. D."/>
        </authorList>
    </citation>
    <scope>NUCLEOTIDE SEQUENCE</scope>
    <source>
        <strain evidence="2">AVDCRST_MAG96</strain>
    </source>
</reference>
<dbReference type="Gene3D" id="2.120.10.30">
    <property type="entry name" value="TolB, C-terminal domain"/>
    <property type="match status" value="1"/>
</dbReference>
<dbReference type="InterPro" id="IPR011042">
    <property type="entry name" value="6-blade_b-propeller_TolB-like"/>
</dbReference>
<gene>
    <name evidence="2" type="ORF">AVDCRST_MAG96-3143</name>
</gene>
<evidence type="ECO:0000313" key="2">
    <source>
        <dbReference type="EMBL" id="CAA9524894.1"/>
    </source>
</evidence>
<dbReference type="Pfam" id="PF22807">
    <property type="entry name" value="TrAA12"/>
    <property type="match status" value="1"/>
</dbReference>